<name>A0A9D3MY87_ANGAN</name>
<dbReference type="AlphaFoldDB" id="A0A9D3MY87"/>
<sequence>MIMELSKKNRDKGRRPAAADRSALLEALQRSAASSGGGGGAQRPRHGEVPAPGRDLGQRQRLLRLPPQLRHPGLGRRELRRVHPAREPRRRHAAAPLLGRRTRKRGGKRGRARRRPRQRAARRGAGRKPEAAQLHPAPQGQLRSRRVRQRQQEVCRAGRPHSAHSAPVSKPAPAQSRPEQGAPPCRLKQGRLPGTPASGGVAPSPTPVAVPTPRSVVPDEPASVPRTSPRPRDLPSGPPPKALLPIPSGKGMMGVRSRGPPQPIESRLATALWKSMWALPHMATCLQLRAKPWRGRVLPQSVPGQQ</sequence>
<evidence type="ECO:0000313" key="2">
    <source>
        <dbReference type="EMBL" id="KAG5857109.1"/>
    </source>
</evidence>
<dbReference type="EMBL" id="JAFIRN010000001">
    <property type="protein sequence ID" value="KAG5857109.1"/>
    <property type="molecule type" value="Genomic_DNA"/>
</dbReference>
<gene>
    <name evidence="2" type="ORF">ANANG_G00015070</name>
</gene>
<evidence type="ECO:0000313" key="3">
    <source>
        <dbReference type="Proteomes" id="UP001044222"/>
    </source>
</evidence>
<proteinExistence type="predicted"/>
<reference evidence="2" key="1">
    <citation type="submission" date="2021-01" db="EMBL/GenBank/DDBJ databases">
        <title>A chromosome-scale assembly of European eel, Anguilla anguilla.</title>
        <authorList>
            <person name="Henkel C."/>
            <person name="Jong-Raadsen S.A."/>
            <person name="Dufour S."/>
            <person name="Weltzien F.-A."/>
            <person name="Palstra A.P."/>
            <person name="Pelster B."/>
            <person name="Spaink H.P."/>
            <person name="Van Den Thillart G.E."/>
            <person name="Jansen H."/>
            <person name="Zahm M."/>
            <person name="Klopp C."/>
            <person name="Cedric C."/>
            <person name="Louis A."/>
            <person name="Berthelot C."/>
            <person name="Parey E."/>
            <person name="Roest Crollius H."/>
            <person name="Montfort J."/>
            <person name="Robinson-Rechavi M."/>
            <person name="Bucao C."/>
            <person name="Bouchez O."/>
            <person name="Gislard M."/>
            <person name="Lluch J."/>
            <person name="Milhes M."/>
            <person name="Lampietro C."/>
            <person name="Lopez Roques C."/>
            <person name="Donnadieu C."/>
            <person name="Braasch I."/>
            <person name="Desvignes T."/>
            <person name="Postlethwait J."/>
            <person name="Bobe J."/>
            <person name="Guiguen Y."/>
            <person name="Dirks R."/>
        </authorList>
    </citation>
    <scope>NUCLEOTIDE SEQUENCE</scope>
    <source>
        <strain evidence="2">Tag_6206</strain>
        <tissue evidence="2">Liver</tissue>
    </source>
</reference>
<feature type="region of interest" description="Disordered" evidence="1">
    <location>
        <begin position="1"/>
        <end position="263"/>
    </location>
</feature>
<feature type="compositionally biased region" description="Basic residues" evidence="1">
    <location>
        <begin position="78"/>
        <end position="93"/>
    </location>
</feature>
<dbReference type="Proteomes" id="UP001044222">
    <property type="component" value="Unassembled WGS sequence"/>
</dbReference>
<keyword evidence="3" id="KW-1185">Reference proteome</keyword>
<feature type="compositionally biased region" description="Basic residues" evidence="1">
    <location>
        <begin position="100"/>
        <end position="126"/>
    </location>
</feature>
<evidence type="ECO:0000256" key="1">
    <source>
        <dbReference type="SAM" id="MobiDB-lite"/>
    </source>
</evidence>
<organism evidence="2 3">
    <name type="scientific">Anguilla anguilla</name>
    <name type="common">European freshwater eel</name>
    <name type="synonym">Muraena anguilla</name>
    <dbReference type="NCBI Taxonomy" id="7936"/>
    <lineage>
        <taxon>Eukaryota</taxon>
        <taxon>Metazoa</taxon>
        <taxon>Chordata</taxon>
        <taxon>Craniata</taxon>
        <taxon>Vertebrata</taxon>
        <taxon>Euteleostomi</taxon>
        <taxon>Actinopterygii</taxon>
        <taxon>Neopterygii</taxon>
        <taxon>Teleostei</taxon>
        <taxon>Anguilliformes</taxon>
        <taxon>Anguillidae</taxon>
        <taxon>Anguilla</taxon>
    </lineage>
</organism>
<comment type="caution">
    <text evidence="2">The sequence shown here is derived from an EMBL/GenBank/DDBJ whole genome shotgun (WGS) entry which is preliminary data.</text>
</comment>
<accession>A0A9D3MY87</accession>
<protein>
    <submittedName>
        <fullName evidence="2">Uncharacterized protein</fullName>
    </submittedName>
</protein>
<feature type="compositionally biased region" description="Low complexity" evidence="1">
    <location>
        <begin position="52"/>
        <end position="72"/>
    </location>
</feature>